<feature type="chain" id="PRO_5012049153" evidence="1">
    <location>
        <begin position="17"/>
        <end position="183"/>
    </location>
</feature>
<evidence type="ECO:0000256" key="1">
    <source>
        <dbReference type="SAM" id="SignalP"/>
    </source>
</evidence>
<evidence type="ECO:0000313" key="2">
    <source>
        <dbReference type="EMBL" id="ALY11019.1"/>
    </source>
</evidence>
<reference evidence="2" key="1">
    <citation type="submission" date="2015-08" db="EMBL/GenBank/DDBJ databases">
        <title>Temporal expression profile of a seminal fluid protein in a simultaneous hermaphrodite.</title>
        <authorList>
            <person name="Swart E.M."/>
            <person name="Davison A."/>
            <person name="Ellers J."/>
            <person name="Filangieri R.R."/>
            <person name="Jackson D.J."/>
            <person name="Marien J."/>
            <person name="van der Ouderaa I."/>
            <person name="Roelofs D."/>
            <person name="Koene J.M."/>
        </authorList>
    </citation>
    <scope>NUCLEOTIDE SEQUENCE</scope>
</reference>
<dbReference type="EMBL" id="KT378132">
    <property type="protein sequence ID" value="ALY11019.1"/>
    <property type="molecule type" value="mRNA"/>
</dbReference>
<sequence>MKFLVFAVSALTAVLAEKDQTPSCSPDTFEANLYCTDGSVCGKYAVDWTKNVSVVQLKSFRLVFYINQIKGFRITNEEECNTVDGRSNQIPIRCIPPNAVIRLKGNAFGADFLSYDVVSTSTTVTWYTEKEHVHKILKILIDGGSLSPGDFVFFTDLLKTDDLSSSLFDFPVTCPYFEGYDPE</sequence>
<organism evidence="2">
    <name type="scientific">Lymnaea stagnalis</name>
    <name type="common">Great pond snail</name>
    <name type="synonym">Helix stagnalis</name>
    <dbReference type="NCBI Taxonomy" id="6523"/>
    <lineage>
        <taxon>Eukaryota</taxon>
        <taxon>Metazoa</taxon>
        <taxon>Spiralia</taxon>
        <taxon>Lophotrochozoa</taxon>
        <taxon>Mollusca</taxon>
        <taxon>Gastropoda</taxon>
        <taxon>Heterobranchia</taxon>
        <taxon>Euthyneura</taxon>
        <taxon>Panpulmonata</taxon>
        <taxon>Hygrophila</taxon>
        <taxon>Lymnaeoidea</taxon>
        <taxon>Lymnaeidae</taxon>
        <taxon>Lymnaea</taxon>
    </lineage>
</organism>
<feature type="signal peptide" evidence="1">
    <location>
        <begin position="1"/>
        <end position="16"/>
    </location>
</feature>
<protein>
    <submittedName>
        <fullName evidence="2">Ovipostatin</fullName>
    </submittedName>
</protein>
<dbReference type="AlphaFoldDB" id="A0A1P7ZIL8"/>
<proteinExistence type="evidence at transcript level"/>
<name>A0A1P7ZIL8_LYMST</name>
<keyword evidence="1" id="KW-0732">Signal</keyword>
<accession>A0A1P7ZIL8</accession>